<dbReference type="SUPFAM" id="SSF56300">
    <property type="entry name" value="Metallo-dependent phosphatases"/>
    <property type="match status" value="1"/>
</dbReference>
<comment type="similarity">
    <text evidence="2 10">Belongs to the PPP phosphatase family.</text>
</comment>
<evidence type="ECO:0000256" key="1">
    <source>
        <dbReference type="ARBA" id="ARBA00001936"/>
    </source>
</evidence>
<dbReference type="InterPro" id="IPR018247">
    <property type="entry name" value="EF_Hand_1_Ca_BS"/>
</dbReference>
<dbReference type="InterPro" id="IPR002048">
    <property type="entry name" value="EF_hand_dom"/>
</dbReference>
<dbReference type="PROSITE" id="PS00125">
    <property type="entry name" value="SER_THR_PHOSPHATASE"/>
    <property type="match status" value="1"/>
</dbReference>
<dbReference type="PROSITE" id="PS50222">
    <property type="entry name" value="EF_HAND_2"/>
    <property type="match status" value="1"/>
</dbReference>
<dbReference type="Proteomes" id="UP000492820">
    <property type="component" value="Unassembled WGS sequence"/>
</dbReference>
<sequence length="618" mass="69745">MRLQSKSSFSQNLERRLQKVTIAGKGDARWKNSTIRFHESQWHSRFNNDYIQSLIEFQKQGKILDSDLVTEVLEEATLILQALPNIQRASTTLSQRITICGDLHGQVEDLALIFQANGLPDVFNPYVFNGDFVDRGNNSIEVLVILLSCLLAHPSAVFLNRGNHEDPILNKRYGFADEVRSKYPKQYKKILKQTEPLFCAIPLCTILDDVILVCHGGISRTTDLTKVTKLDRKLFFSVLQPPLEGEKAVSIDDWRQVLDLLWSDPQSAPGCKPNIKRGGGSHFGPDITASLLNHLKVGILIRSHECCPNGWKMDHNNQVLTVFSASNYYGTDSNLGAFIQLSSKRVVGSASAATRISIMEPVKCELDDLPMAQASAMGDESATIAASTNTSARISYTRVMTPPENGEETANRHKQIVEILLAPRLVMFRTGWSSKHQSLLGKRNLNDAAYRMLLRRILSRRETIVAALCNYDPQRTGEVKITQWCTVMLKHAGQNLPWRILRYSLVKSSPTRPKTHVLYMSMFDPKHEIFSESTKRKFTSENYADLDDLVSIFKQFDNDDNGFVSVEKFKEKCKKLYTDKGFPSNDSTINKLATLLDFNSDGIIDFNEFIEGSRLVRT</sequence>
<gene>
    <name evidence="12" type="ORF">EgrG_000211200</name>
</gene>
<evidence type="ECO:0000256" key="9">
    <source>
        <dbReference type="ARBA" id="ARBA00048336"/>
    </source>
</evidence>
<dbReference type="InterPro" id="IPR011992">
    <property type="entry name" value="EF-hand-dom_pair"/>
</dbReference>
<dbReference type="Gene3D" id="1.10.238.10">
    <property type="entry name" value="EF-hand"/>
    <property type="match status" value="1"/>
</dbReference>
<keyword evidence="6" id="KW-0106">Calcium</keyword>
<dbReference type="PIRSF" id="PIRSF000912">
    <property type="entry name" value="PPEF"/>
    <property type="match status" value="1"/>
</dbReference>
<evidence type="ECO:0000256" key="5">
    <source>
        <dbReference type="ARBA" id="ARBA00022801"/>
    </source>
</evidence>
<evidence type="ECO:0000313" key="14">
    <source>
        <dbReference type="WBParaSite" id="EgrG_000211200"/>
    </source>
</evidence>
<comment type="cofactor">
    <cofactor evidence="1">
        <name>Mn(2+)</name>
        <dbReference type="ChEBI" id="CHEBI:29035"/>
    </cofactor>
</comment>
<dbReference type="InterPro" id="IPR012008">
    <property type="entry name" value="Ser/Thr-Pase_EF-hand_contain"/>
</dbReference>
<dbReference type="PANTHER" id="PTHR45668">
    <property type="entry name" value="SERINE/THREONINE-PROTEIN PHOSPHATASE 5-RELATED"/>
    <property type="match status" value="1"/>
</dbReference>
<evidence type="ECO:0000256" key="7">
    <source>
        <dbReference type="ARBA" id="ARBA00023211"/>
    </source>
</evidence>
<dbReference type="GO" id="GO:0005509">
    <property type="term" value="F:calcium ion binding"/>
    <property type="evidence" value="ECO:0007669"/>
    <property type="project" value="InterPro"/>
</dbReference>
<dbReference type="Gene3D" id="3.60.21.10">
    <property type="match status" value="1"/>
</dbReference>
<dbReference type="CDD" id="cd00051">
    <property type="entry name" value="EFh"/>
    <property type="match status" value="1"/>
</dbReference>
<dbReference type="SMART" id="SM00156">
    <property type="entry name" value="PP2Ac"/>
    <property type="match status" value="1"/>
</dbReference>
<dbReference type="OrthoDB" id="442428at2759"/>
<evidence type="ECO:0000256" key="8">
    <source>
        <dbReference type="ARBA" id="ARBA00047761"/>
    </source>
</evidence>
<dbReference type="GO" id="GO:0030145">
    <property type="term" value="F:manganese ion binding"/>
    <property type="evidence" value="ECO:0007669"/>
    <property type="project" value="InterPro"/>
</dbReference>
<dbReference type="GO" id="GO:0005506">
    <property type="term" value="F:iron ion binding"/>
    <property type="evidence" value="ECO:0007669"/>
    <property type="project" value="InterPro"/>
</dbReference>
<reference evidence="12" key="2">
    <citation type="submission" date="2014-06" db="EMBL/GenBank/DDBJ databases">
        <authorList>
            <person name="Aslett M."/>
        </authorList>
    </citation>
    <scope>NUCLEOTIDE SEQUENCE</scope>
</reference>
<comment type="catalytic activity">
    <reaction evidence="9 10">
        <text>O-phospho-L-threonyl-[protein] + H2O = L-threonyl-[protein] + phosphate</text>
        <dbReference type="Rhea" id="RHEA:47004"/>
        <dbReference type="Rhea" id="RHEA-COMP:11060"/>
        <dbReference type="Rhea" id="RHEA-COMP:11605"/>
        <dbReference type="ChEBI" id="CHEBI:15377"/>
        <dbReference type="ChEBI" id="CHEBI:30013"/>
        <dbReference type="ChEBI" id="CHEBI:43474"/>
        <dbReference type="ChEBI" id="CHEBI:61977"/>
        <dbReference type="EC" id="3.1.3.16"/>
    </reaction>
</comment>
<evidence type="ECO:0000256" key="10">
    <source>
        <dbReference type="RuleBase" id="RU004273"/>
    </source>
</evidence>
<dbReference type="SUPFAM" id="SSF47473">
    <property type="entry name" value="EF-hand"/>
    <property type="match status" value="1"/>
</dbReference>
<evidence type="ECO:0000256" key="3">
    <source>
        <dbReference type="ARBA" id="ARBA00022723"/>
    </source>
</evidence>
<dbReference type="Pfam" id="PF13499">
    <property type="entry name" value="EF-hand_7"/>
    <property type="match status" value="1"/>
</dbReference>
<dbReference type="EMBL" id="LK028580">
    <property type="protein sequence ID" value="CDS19929.1"/>
    <property type="molecule type" value="Genomic_DNA"/>
</dbReference>
<keyword evidence="3" id="KW-0479">Metal-binding</keyword>
<dbReference type="SMART" id="SM00054">
    <property type="entry name" value="EFh"/>
    <property type="match status" value="2"/>
</dbReference>
<dbReference type="InterPro" id="IPR006186">
    <property type="entry name" value="Ser/Thr-sp_prot-phosphatase"/>
</dbReference>
<dbReference type="PRINTS" id="PR00114">
    <property type="entry name" value="STPHPHTASE"/>
</dbReference>
<dbReference type="EC" id="3.1.3.16" evidence="10"/>
<evidence type="ECO:0000259" key="11">
    <source>
        <dbReference type="PROSITE" id="PS50222"/>
    </source>
</evidence>
<name>A0A068WIL5_ECHGR</name>
<evidence type="ECO:0000256" key="6">
    <source>
        <dbReference type="ARBA" id="ARBA00022837"/>
    </source>
</evidence>
<evidence type="ECO:0000313" key="13">
    <source>
        <dbReference type="Proteomes" id="UP000492820"/>
    </source>
</evidence>
<reference evidence="12 13" key="1">
    <citation type="journal article" date="2013" name="Nature">
        <title>The genomes of four tapeworm species reveal adaptations to parasitism.</title>
        <authorList>
            <person name="Tsai I.J."/>
            <person name="Zarowiecki M."/>
            <person name="Holroyd N."/>
            <person name="Garciarrubio A."/>
            <person name="Sanchez-Flores A."/>
            <person name="Brooks K.L."/>
            <person name="Tracey A."/>
            <person name="Bobes R.J."/>
            <person name="Fragoso G."/>
            <person name="Sciutto E."/>
            <person name="Aslett M."/>
            <person name="Beasley H."/>
            <person name="Bennett H.M."/>
            <person name="Cai J."/>
            <person name="Camicia F."/>
            <person name="Clark R."/>
            <person name="Cucher M."/>
            <person name="De Silva N."/>
            <person name="Day T.A."/>
            <person name="Deplazes P."/>
            <person name="Estrada K."/>
            <person name="Fernandez C."/>
            <person name="Holland P.W."/>
            <person name="Hou J."/>
            <person name="Hu S."/>
            <person name="Huckvale T."/>
            <person name="Hung S.S."/>
            <person name="Kamenetzky L."/>
            <person name="Keane J.A."/>
            <person name="Kiss F."/>
            <person name="Koziol U."/>
            <person name="Lambert O."/>
            <person name="Liu K."/>
            <person name="Luo X."/>
            <person name="Luo Y."/>
            <person name="Macchiaroli N."/>
            <person name="Nichol S."/>
            <person name="Paps J."/>
            <person name="Parkinson J."/>
            <person name="Pouchkina-Stantcheva N."/>
            <person name="Riddiford N."/>
            <person name="Rosenzvit M."/>
            <person name="Salinas G."/>
            <person name="Wasmuth J.D."/>
            <person name="Zamanian M."/>
            <person name="Zheng Y."/>
            <person name="Cai X."/>
            <person name="Soberon X."/>
            <person name="Olson P.D."/>
            <person name="Laclette J.P."/>
            <person name="Brehm K."/>
            <person name="Berriman M."/>
            <person name="Garciarrubio A."/>
            <person name="Bobes R.J."/>
            <person name="Fragoso G."/>
            <person name="Sanchez-Flores A."/>
            <person name="Estrada K."/>
            <person name="Cevallos M.A."/>
            <person name="Morett E."/>
            <person name="Gonzalez V."/>
            <person name="Portillo T."/>
            <person name="Ochoa-Leyva A."/>
            <person name="Jose M.V."/>
            <person name="Sciutto E."/>
            <person name="Landa A."/>
            <person name="Jimenez L."/>
            <person name="Valdes V."/>
            <person name="Carrero J.C."/>
            <person name="Larralde C."/>
            <person name="Morales-Montor J."/>
            <person name="Limon-Lason J."/>
            <person name="Soberon X."/>
            <person name="Laclette J.P."/>
        </authorList>
    </citation>
    <scope>NUCLEOTIDE SEQUENCE [LARGE SCALE GENOMIC DNA]</scope>
</reference>
<proteinExistence type="inferred from homology"/>
<keyword evidence="7" id="KW-0464">Manganese</keyword>
<dbReference type="WBParaSite" id="EgrG_000211200">
    <property type="protein sequence ID" value="EgrG_000211200"/>
    <property type="gene ID" value="EgrG_000211200"/>
</dbReference>
<protein>
    <recommendedName>
        <fullName evidence="10">Serine/threonine-protein phosphatase</fullName>
        <ecNumber evidence="10">3.1.3.16</ecNumber>
    </recommendedName>
</protein>
<dbReference type="GO" id="GO:0004722">
    <property type="term" value="F:protein serine/threonine phosphatase activity"/>
    <property type="evidence" value="ECO:0007669"/>
    <property type="project" value="UniProtKB-EC"/>
</dbReference>
<feature type="domain" description="EF-hand" evidence="11">
    <location>
        <begin position="544"/>
        <end position="579"/>
    </location>
</feature>
<evidence type="ECO:0000256" key="2">
    <source>
        <dbReference type="ARBA" id="ARBA00008294"/>
    </source>
</evidence>
<evidence type="ECO:0000313" key="12">
    <source>
        <dbReference type="EMBL" id="CDS19929.1"/>
    </source>
</evidence>
<keyword evidence="4" id="KW-0677">Repeat</keyword>
<evidence type="ECO:0000256" key="4">
    <source>
        <dbReference type="ARBA" id="ARBA00022737"/>
    </source>
</evidence>
<dbReference type="PANTHER" id="PTHR45668:SF3">
    <property type="entry name" value="SERINE_THREONINE-PROTEIN PHOSPHATASE RDGC"/>
    <property type="match status" value="1"/>
</dbReference>
<dbReference type="InterPro" id="IPR029052">
    <property type="entry name" value="Metallo-depent_PP-like"/>
</dbReference>
<dbReference type="GO" id="GO:0050906">
    <property type="term" value="P:detection of stimulus involved in sensory perception"/>
    <property type="evidence" value="ECO:0007669"/>
    <property type="project" value="InterPro"/>
</dbReference>
<comment type="catalytic activity">
    <reaction evidence="8">
        <text>O-phospho-L-seryl-[protein] + H2O = L-seryl-[protein] + phosphate</text>
        <dbReference type="Rhea" id="RHEA:20629"/>
        <dbReference type="Rhea" id="RHEA-COMP:9863"/>
        <dbReference type="Rhea" id="RHEA-COMP:11604"/>
        <dbReference type="ChEBI" id="CHEBI:15377"/>
        <dbReference type="ChEBI" id="CHEBI:29999"/>
        <dbReference type="ChEBI" id="CHEBI:43474"/>
        <dbReference type="ChEBI" id="CHEBI:83421"/>
        <dbReference type="EC" id="3.1.3.16"/>
    </reaction>
</comment>
<keyword evidence="5 10" id="KW-0378">Hydrolase</keyword>
<dbReference type="InterPro" id="IPR051134">
    <property type="entry name" value="PPP_phosphatase"/>
</dbReference>
<organism evidence="12">
    <name type="scientific">Echinococcus granulosus</name>
    <name type="common">Hydatid tapeworm</name>
    <dbReference type="NCBI Taxonomy" id="6210"/>
    <lineage>
        <taxon>Eukaryota</taxon>
        <taxon>Metazoa</taxon>
        <taxon>Spiralia</taxon>
        <taxon>Lophotrochozoa</taxon>
        <taxon>Platyhelminthes</taxon>
        <taxon>Cestoda</taxon>
        <taxon>Eucestoda</taxon>
        <taxon>Cyclophyllidea</taxon>
        <taxon>Taeniidae</taxon>
        <taxon>Echinococcus</taxon>
        <taxon>Echinococcus granulosus group</taxon>
    </lineage>
</organism>
<dbReference type="PROSITE" id="PS00018">
    <property type="entry name" value="EF_HAND_1"/>
    <property type="match status" value="1"/>
</dbReference>
<reference evidence="14" key="3">
    <citation type="submission" date="2020-10" db="UniProtKB">
        <authorList>
            <consortium name="WormBaseParasite"/>
        </authorList>
    </citation>
    <scope>IDENTIFICATION</scope>
</reference>
<dbReference type="Pfam" id="PF00149">
    <property type="entry name" value="Metallophos"/>
    <property type="match status" value="1"/>
</dbReference>
<accession>A0A068WIL5</accession>
<dbReference type="AlphaFoldDB" id="A0A068WIL5"/>
<dbReference type="InterPro" id="IPR004843">
    <property type="entry name" value="Calcineurin-like_PHP"/>
</dbReference>